<evidence type="ECO:0000313" key="3">
    <source>
        <dbReference type="Proteomes" id="UP000198852"/>
    </source>
</evidence>
<keyword evidence="3" id="KW-1185">Reference proteome</keyword>
<dbReference type="Proteomes" id="UP000198852">
    <property type="component" value="Unassembled WGS sequence"/>
</dbReference>
<protein>
    <submittedName>
        <fullName evidence="2">VanZ like family protein</fullName>
    </submittedName>
</protein>
<dbReference type="InterPro" id="IPR006976">
    <property type="entry name" value="VanZ-like"/>
</dbReference>
<dbReference type="AlphaFoldDB" id="A0A1I6NYD2"/>
<proteinExistence type="predicted"/>
<name>A0A1I6NYD2_9PSEU</name>
<sequence>MLFTPESGVPSAPPGTDKVVHFVLFAALAITARIAGARTAWLLPSLAGYAVLSELLQGALPIGRSCEALDAVVDIAGALVGWAVLRVSAASSR</sequence>
<reference evidence="3" key="1">
    <citation type="submission" date="2016-10" db="EMBL/GenBank/DDBJ databases">
        <authorList>
            <person name="Varghese N."/>
            <person name="Submissions S."/>
        </authorList>
    </citation>
    <scope>NUCLEOTIDE SEQUENCE [LARGE SCALE GENOMIC DNA]</scope>
    <source>
        <strain evidence="3">DSM 44771</strain>
    </source>
</reference>
<evidence type="ECO:0000259" key="1">
    <source>
        <dbReference type="Pfam" id="PF04892"/>
    </source>
</evidence>
<evidence type="ECO:0000313" key="2">
    <source>
        <dbReference type="EMBL" id="SFS32944.1"/>
    </source>
</evidence>
<dbReference type="STRING" id="95161.SAMN05660874_00264"/>
<organism evidence="2 3">
    <name type="scientific">Saccharopolyspora flava</name>
    <dbReference type="NCBI Taxonomy" id="95161"/>
    <lineage>
        <taxon>Bacteria</taxon>
        <taxon>Bacillati</taxon>
        <taxon>Actinomycetota</taxon>
        <taxon>Actinomycetes</taxon>
        <taxon>Pseudonocardiales</taxon>
        <taxon>Pseudonocardiaceae</taxon>
        <taxon>Saccharopolyspora</taxon>
    </lineage>
</organism>
<gene>
    <name evidence="2" type="ORF">SAMN05660874_00264</name>
</gene>
<dbReference type="Pfam" id="PF04892">
    <property type="entry name" value="VanZ"/>
    <property type="match status" value="1"/>
</dbReference>
<dbReference type="EMBL" id="FOZX01000001">
    <property type="protein sequence ID" value="SFS32944.1"/>
    <property type="molecule type" value="Genomic_DNA"/>
</dbReference>
<accession>A0A1I6NYD2</accession>
<feature type="domain" description="VanZ-like" evidence="1">
    <location>
        <begin position="17"/>
        <end position="87"/>
    </location>
</feature>